<organism evidence="2 3">
    <name type="scientific">Durusdinium trenchii</name>
    <dbReference type="NCBI Taxonomy" id="1381693"/>
    <lineage>
        <taxon>Eukaryota</taxon>
        <taxon>Sar</taxon>
        <taxon>Alveolata</taxon>
        <taxon>Dinophyceae</taxon>
        <taxon>Suessiales</taxon>
        <taxon>Symbiodiniaceae</taxon>
        <taxon>Durusdinium</taxon>
    </lineage>
</organism>
<feature type="compositionally biased region" description="Basic residues" evidence="1">
    <location>
        <begin position="648"/>
        <end position="657"/>
    </location>
</feature>
<proteinExistence type="predicted"/>
<keyword evidence="3" id="KW-1185">Reference proteome</keyword>
<feature type="region of interest" description="Disordered" evidence="1">
    <location>
        <begin position="642"/>
        <end position="686"/>
    </location>
</feature>
<evidence type="ECO:0000313" key="3">
    <source>
        <dbReference type="Proteomes" id="UP001642464"/>
    </source>
</evidence>
<name>A0ABP0PQH6_9DINO</name>
<accession>A0ABP0PQH6</accession>
<evidence type="ECO:0000313" key="2">
    <source>
        <dbReference type="EMBL" id="CAK9078285.1"/>
    </source>
</evidence>
<gene>
    <name evidence="2" type="ORF">SCF082_LOCUS37454</name>
</gene>
<reference evidence="2 3" key="1">
    <citation type="submission" date="2024-02" db="EMBL/GenBank/DDBJ databases">
        <authorList>
            <person name="Chen Y."/>
            <person name="Shah S."/>
            <person name="Dougan E. K."/>
            <person name="Thang M."/>
            <person name="Chan C."/>
        </authorList>
    </citation>
    <scope>NUCLEOTIDE SEQUENCE [LARGE SCALE GENOMIC DNA]</scope>
</reference>
<dbReference type="EMBL" id="CAXAMM010038224">
    <property type="protein sequence ID" value="CAK9078285.1"/>
    <property type="molecule type" value="Genomic_DNA"/>
</dbReference>
<dbReference type="Proteomes" id="UP001642464">
    <property type="component" value="Unassembled WGS sequence"/>
</dbReference>
<sequence>MRGDEAQELWGAVRDSGVRRLGGREVCDFLHVLGACRTFQEHREVAEEVARSLLAAEEFVLELKLWPQTLPMVCQYLAWHLEDRRLLTEFLSQVLAPFWEQYPSAVQGSLLPHHAMAVASACARSYQLPLHILETVRDAICRWAQTNLSCLGPRGLASMALALSRLGPGLGGEEANARLLTQLLGRAQELLDESHGTKPFFRADWLGMFLSALARARCRTELKTLEELLKVHFKRQILAGEAQNLSLCAHAVLKLDLLQVAGIAPLELLAPEVKELRASMRGSSGARSLCLLAHAYGSALVLLPRRSTSHLAQVYDDLLQELLEISPKMKLNNIKVRFQMLTALQCWWLSRCFPSAGRSAGEQDPLPSAPDLASLRRVRHALECVADELPGPEESIGEQDLISTNDHAEVAQALSSLRIPEPQMENFAFPFWLDVVLHPRTANSKNGERQRKGESLSESGGQHTLALHVRMLDCLGSNLQVEILHCRFENAKGQSCCLVGIREFQDVGHAALAPLPFELSDVDGRTGVLLFDAESMEIIDVTNFERFTDQNLQGTSLQQLQAGPGGSLDEILLAIQDAVNDAYEKGKEKVGPIDLEELELFSTHLRGTLTLQHDLMLKTLVGTLSLEPKSKLTQQNVAKLEKFAQKKRESKRKRSRGSKGSQGSRSSGDSQLSGSILALRKKNCSL</sequence>
<comment type="caution">
    <text evidence="2">The sequence shown here is derived from an EMBL/GenBank/DDBJ whole genome shotgun (WGS) entry which is preliminary data.</text>
</comment>
<protein>
    <submittedName>
        <fullName evidence="2">Uncharacterized protein</fullName>
    </submittedName>
</protein>
<evidence type="ECO:0000256" key="1">
    <source>
        <dbReference type="SAM" id="MobiDB-lite"/>
    </source>
</evidence>
<feature type="compositionally biased region" description="Low complexity" evidence="1">
    <location>
        <begin position="658"/>
        <end position="675"/>
    </location>
</feature>